<comment type="similarity">
    <text evidence="5 8">Belongs to the DSS1/SEM1 family.</text>
</comment>
<keyword evidence="10" id="KW-1185">Reference proteome</keyword>
<dbReference type="AlphaFoldDB" id="A0A1J1IP89"/>
<dbReference type="SMART" id="SM01385">
    <property type="entry name" value="DSS1_SEM1"/>
    <property type="match status" value="1"/>
</dbReference>
<comment type="function">
    <text evidence="1">JanA and janB regulate somatic sex differentiation.</text>
</comment>
<dbReference type="GO" id="GO:0101006">
    <property type="term" value="F:protein histidine phosphatase activity"/>
    <property type="evidence" value="ECO:0007669"/>
    <property type="project" value="TreeGrafter"/>
</dbReference>
<dbReference type="InterPro" id="IPR038596">
    <property type="entry name" value="Janus_sf"/>
</dbReference>
<dbReference type="Proteomes" id="UP000183832">
    <property type="component" value="Unassembled WGS sequence"/>
</dbReference>
<evidence type="ECO:0000313" key="10">
    <source>
        <dbReference type="Proteomes" id="UP000183832"/>
    </source>
</evidence>
<gene>
    <name evidence="9" type="ORF">CLUMA_CG015144</name>
</gene>
<organism evidence="9 10">
    <name type="scientific">Clunio marinus</name>
    <dbReference type="NCBI Taxonomy" id="568069"/>
    <lineage>
        <taxon>Eukaryota</taxon>
        <taxon>Metazoa</taxon>
        <taxon>Ecdysozoa</taxon>
        <taxon>Arthropoda</taxon>
        <taxon>Hexapoda</taxon>
        <taxon>Insecta</taxon>
        <taxon>Pterygota</taxon>
        <taxon>Neoptera</taxon>
        <taxon>Endopterygota</taxon>
        <taxon>Diptera</taxon>
        <taxon>Nematocera</taxon>
        <taxon>Chironomoidea</taxon>
        <taxon>Chironomidae</taxon>
        <taxon>Clunio</taxon>
    </lineage>
</organism>
<evidence type="ECO:0000256" key="5">
    <source>
        <dbReference type="ARBA" id="ARBA00034491"/>
    </source>
</evidence>
<accession>A0A1J1IP89</accession>
<dbReference type="GO" id="GO:0007548">
    <property type="term" value="P:sex differentiation"/>
    <property type="evidence" value="ECO:0007669"/>
    <property type="project" value="UniProtKB-KW"/>
</dbReference>
<dbReference type="Gene3D" id="3.50.20.20">
    <property type="entry name" value="Janus/Ocnus"/>
    <property type="match status" value="1"/>
</dbReference>
<dbReference type="FunFam" id="3.50.20.20:FF:000001">
    <property type="entry name" value="14 kDa phosphohistidine phosphatase"/>
    <property type="match status" value="1"/>
</dbReference>
<reference evidence="9 10" key="1">
    <citation type="submission" date="2015-04" db="EMBL/GenBank/DDBJ databases">
        <authorList>
            <person name="Syromyatnikov M.Y."/>
            <person name="Popov V.N."/>
        </authorList>
    </citation>
    <scope>NUCLEOTIDE SEQUENCE [LARGE SCALE GENOMIC DNA]</scope>
</reference>
<name>A0A1J1IP89_9DIPT</name>
<dbReference type="STRING" id="568069.A0A1J1IP89"/>
<dbReference type="OrthoDB" id="10249612at2759"/>
<evidence type="ECO:0000256" key="2">
    <source>
        <dbReference type="ARBA" id="ARBA00010971"/>
    </source>
</evidence>
<dbReference type="GO" id="GO:0006406">
    <property type="term" value="P:mRNA export from nucleus"/>
    <property type="evidence" value="ECO:0007669"/>
    <property type="project" value="UniProtKB-UniRule"/>
</dbReference>
<dbReference type="GO" id="GO:0005829">
    <property type="term" value="C:cytosol"/>
    <property type="evidence" value="ECO:0007669"/>
    <property type="project" value="TreeGrafter"/>
</dbReference>
<dbReference type="GO" id="GO:0030154">
    <property type="term" value="P:cell differentiation"/>
    <property type="evidence" value="ECO:0007669"/>
    <property type="project" value="UniProtKB-KW"/>
</dbReference>
<comment type="similarity">
    <text evidence="2">Belongs to the janus family.</text>
</comment>
<dbReference type="EMBL" id="CVRI01000057">
    <property type="protein sequence ID" value="CRL02047.1"/>
    <property type="molecule type" value="Genomic_DNA"/>
</dbReference>
<evidence type="ECO:0000256" key="8">
    <source>
        <dbReference type="RuleBase" id="RU369057"/>
    </source>
</evidence>
<feature type="binding site" evidence="7">
    <location>
        <position position="104"/>
    </location>
    <ligand>
        <name>substrate</name>
    </ligand>
</feature>
<keyword evidence="4" id="KW-0726">Sexual differentiation</keyword>
<evidence type="ECO:0000256" key="1">
    <source>
        <dbReference type="ARBA" id="ARBA00002508"/>
    </source>
</evidence>
<dbReference type="PANTHER" id="PTHR12258:SF5">
    <property type="entry name" value="BCDNA.GH02250-RELATED"/>
    <property type="match status" value="1"/>
</dbReference>
<evidence type="ECO:0000256" key="4">
    <source>
        <dbReference type="ARBA" id="ARBA00022928"/>
    </source>
</evidence>
<protein>
    <recommendedName>
        <fullName evidence="8">26S proteasome complex subunit SEM1</fullName>
    </recommendedName>
</protein>
<dbReference type="Pfam" id="PF05005">
    <property type="entry name" value="Ocnus"/>
    <property type="match status" value="1"/>
</dbReference>
<comment type="subcellular location">
    <subcellularLocation>
        <location evidence="8">Nucleus</location>
    </subcellularLocation>
</comment>
<keyword evidence="8" id="KW-0539">Nucleus</keyword>
<evidence type="ECO:0000256" key="6">
    <source>
        <dbReference type="PIRSR" id="PIRSR607702-1"/>
    </source>
</evidence>
<dbReference type="GO" id="GO:0008541">
    <property type="term" value="C:proteasome regulatory particle, lid subcomplex"/>
    <property type="evidence" value="ECO:0007669"/>
    <property type="project" value="UniProtKB-UniRule"/>
</dbReference>
<comment type="function">
    <text evidence="8">Component of the 26S proteasome, a multiprotein complex involved in the ATP-dependent degradation of ubiquitinated proteins.</text>
</comment>
<dbReference type="InterPro" id="IPR007702">
    <property type="entry name" value="Janus"/>
</dbReference>
<evidence type="ECO:0000256" key="7">
    <source>
        <dbReference type="PIRSR" id="PIRSR607702-2"/>
    </source>
</evidence>
<keyword evidence="8" id="KW-0647">Proteasome</keyword>
<keyword evidence="3" id="KW-0221">Differentiation</keyword>
<evidence type="ECO:0000313" key="9">
    <source>
        <dbReference type="EMBL" id="CRL02047.1"/>
    </source>
</evidence>
<dbReference type="Pfam" id="PF05160">
    <property type="entry name" value="DSS1_SEM1"/>
    <property type="match status" value="1"/>
</dbReference>
<feature type="active site" description="Proton acceptor" evidence="6">
    <location>
        <position position="135"/>
    </location>
</feature>
<dbReference type="SUPFAM" id="SSF143724">
    <property type="entry name" value="PHP14-like"/>
    <property type="match status" value="1"/>
</dbReference>
<dbReference type="PANTHER" id="PTHR12258">
    <property type="entry name" value="JANUS-A/JANUS-B"/>
    <property type="match status" value="1"/>
</dbReference>
<evidence type="ECO:0000256" key="3">
    <source>
        <dbReference type="ARBA" id="ARBA00022782"/>
    </source>
</evidence>
<dbReference type="GO" id="GO:0043248">
    <property type="term" value="P:proteasome assembly"/>
    <property type="evidence" value="ECO:0007669"/>
    <property type="project" value="UniProtKB-UniRule"/>
</dbReference>
<sequence>MADKEKEKAKVDLGLLEEDDEFEEFPAEDWVEAKDADEEELSVWEDNWDDDNLDNMDDFSEQSIRILSKNLPISLVRPLCSIKMSVNARLEAIPIVEIDEGTFKYVLIKVYGKEQCDGSEHFKLIVRGFERASWHTDIYDEVSSALEALGLETECLGGGRIAHNPSTKPEIKVYGYSQGFGKADHEQTRKLLLTKYHEYSIECSDEGY</sequence>
<dbReference type="InterPro" id="IPR007834">
    <property type="entry name" value="DSS1_SEM1"/>
</dbReference>
<proteinExistence type="inferred from homology"/>
<dbReference type="GO" id="GO:0005634">
    <property type="term" value="C:nucleus"/>
    <property type="evidence" value="ECO:0007669"/>
    <property type="project" value="UniProtKB-SubCell"/>
</dbReference>